<sequence>MLLPRVVIIVVSVVGCLWLWGVPFFPRVPLPSTLLPAKTTDARKIVMVTASSGSGRILSLPNIKEQVYENRMTYAQRHGLEFMWANMTSYNLPNGEGLVWNKMPVLKEAFDRFPDAEWVWWIDIDIIIMNMSLNLTGAGGGETGYRTPAIYNYDDINFVIPEDHWGMNAGNFLMRRSEWSDWLLDMWLEPLFVKENWVFAENDAWTHMWQNHEIVRKHSACVSQRSMNSYPASNPLGESWQAGDFLIHFAGCDGGGECPNNWKRYWALREQVEVPMSVHKKLADGTAEIENTQRGVGMPLQ</sequence>
<evidence type="ECO:0000256" key="3">
    <source>
        <dbReference type="ARBA" id="ARBA00022679"/>
    </source>
</evidence>
<protein>
    <recommendedName>
        <fullName evidence="7">Galactosyl transferase</fullName>
    </recommendedName>
</protein>
<keyword evidence="4" id="KW-0812">Transmembrane</keyword>
<reference evidence="5" key="2">
    <citation type="journal article" date="2023" name="IMA Fungus">
        <title>Comparative genomic study of the Penicillium genus elucidates a diverse pangenome and 15 lateral gene transfer events.</title>
        <authorList>
            <person name="Petersen C."/>
            <person name="Sorensen T."/>
            <person name="Nielsen M.R."/>
            <person name="Sondergaard T.E."/>
            <person name="Sorensen J.L."/>
            <person name="Fitzpatrick D.A."/>
            <person name="Frisvad J.C."/>
            <person name="Nielsen K.L."/>
        </authorList>
    </citation>
    <scope>NUCLEOTIDE SEQUENCE</scope>
    <source>
        <strain evidence="5">IBT 19713</strain>
    </source>
</reference>
<dbReference type="PANTHER" id="PTHR31306:SF4">
    <property type="entry name" value="ALPHA-1,2-GALACTOSYLTRANSFERASE"/>
    <property type="match status" value="1"/>
</dbReference>
<dbReference type="PROSITE" id="PS51257">
    <property type="entry name" value="PROKAR_LIPOPROTEIN"/>
    <property type="match status" value="1"/>
</dbReference>
<evidence type="ECO:0000256" key="2">
    <source>
        <dbReference type="ARBA" id="ARBA00022676"/>
    </source>
</evidence>
<name>A0A9W9NRV6_9EURO</name>
<keyword evidence="6" id="KW-1185">Reference proteome</keyword>
<evidence type="ECO:0000313" key="5">
    <source>
        <dbReference type="EMBL" id="KAJ5225027.1"/>
    </source>
</evidence>
<dbReference type="Pfam" id="PF05637">
    <property type="entry name" value="Glyco_transf_34"/>
    <property type="match status" value="2"/>
</dbReference>
<evidence type="ECO:0000256" key="1">
    <source>
        <dbReference type="ARBA" id="ARBA00005664"/>
    </source>
</evidence>
<feature type="transmembrane region" description="Helical" evidence="4">
    <location>
        <begin position="6"/>
        <end position="25"/>
    </location>
</feature>
<dbReference type="GO" id="GO:0016757">
    <property type="term" value="F:glycosyltransferase activity"/>
    <property type="evidence" value="ECO:0007669"/>
    <property type="project" value="UniProtKB-KW"/>
</dbReference>
<dbReference type="InterPro" id="IPR029044">
    <property type="entry name" value="Nucleotide-diphossugar_trans"/>
</dbReference>
<evidence type="ECO:0000256" key="4">
    <source>
        <dbReference type="SAM" id="Phobius"/>
    </source>
</evidence>
<dbReference type="EMBL" id="JAPQKS010000005">
    <property type="protein sequence ID" value="KAJ5225027.1"/>
    <property type="molecule type" value="Genomic_DNA"/>
</dbReference>
<dbReference type="Proteomes" id="UP001150941">
    <property type="component" value="Unassembled WGS sequence"/>
</dbReference>
<keyword evidence="4" id="KW-1133">Transmembrane helix</keyword>
<gene>
    <name evidence="5" type="ORF">N7468_006252</name>
</gene>
<dbReference type="OrthoDB" id="205108at2759"/>
<reference evidence="5" key="1">
    <citation type="submission" date="2022-11" db="EMBL/GenBank/DDBJ databases">
        <authorList>
            <person name="Petersen C."/>
        </authorList>
    </citation>
    <scope>NUCLEOTIDE SEQUENCE</scope>
    <source>
        <strain evidence="5">IBT 19713</strain>
    </source>
</reference>
<comment type="similarity">
    <text evidence="1">Belongs to the glycosyltransferase 34 family.</text>
</comment>
<evidence type="ECO:0008006" key="7">
    <source>
        <dbReference type="Google" id="ProtNLM"/>
    </source>
</evidence>
<proteinExistence type="inferred from homology"/>
<organism evidence="5 6">
    <name type="scientific">Penicillium chermesinum</name>
    <dbReference type="NCBI Taxonomy" id="63820"/>
    <lineage>
        <taxon>Eukaryota</taxon>
        <taxon>Fungi</taxon>
        <taxon>Dikarya</taxon>
        <taxon>Ascomycota</taxon>
        <taxon>Pezizomycotina</taxon>
        <taxon>Eurotiomycetes</taxon>
        <taxon>Eurotiomycetidae</taxon>
        <taxon>Eurotiales</taxon>
        <taxon>Aspergillaceae</taxon>
        <taxon>Penicillium</taxon>
    </lineage>
</organism>
<dbReference type="Gene3D" id="3.90.550.10">
    <property type="entry name" value="Spore Coat Polysaccharide Biosynthesis Protein SpsA, Chain A"/>
    <property type="match status" value="1"/>
</dbReference>
<dbReference type="PANTHER" id="PTHR31306">
    <property type="entry name" value="ALPHA-1,6-MANNOSYLTRANSFERASE MNN11-RELATED"/>
    <property type="match status" value="1"/>
</dbReference>
<dbReference type="AlphaFoldDB" id="A0A9W9NRV6"/>
<keyword evidence="2" id="KW-0328">Glycosyltransferase</keyword>
<accession>A0A9W9NRV6</accession>
<dbReference type="GeneID" id="83202851"/>
<dbReference type="GO" id="GO:0006487">
    <property type="term" value="P:protein N-linked glycosylation"/>
    <property type="evidence" value="ECO:0007669"/>
    <property type="project" value="TreeGrafter"/>
</dbReference>
<dbReference type="InterPro" id="IPR008630">
    <property type="entry name" value="Glyco_trans_34"/>
</dbReference>
<keyword evidence="4" id="KW-0472">Membrane</keyword>
<keyword evidence="3" id="KW-0808">Transferase</keyword>
<evidence type="ECO:0000313" key="6">
    <source>
        <dbReference type="Proteomes" id="UP001150941"/>
    </source>
</evidence>
<dbReference type="RefSeq" id="XP_058328438.1">
    <property type="nucleotide sequence ID" value="XM_058475548.1"/>
</dbReference>
<comment type="caution">
    <text evidence="5">The sequence shown here is derived from an EMBL/GenBank/DDBJ whole genome shotgun (WGS) entry which is preliminary data.</text>
</comment>
<dbReference type="GO" id="GO:0000139">
    <property type="term" value="C:Golgi membrane"/>
    <property type="evidence" value="ECO:0007669"/>
    <property type="project" value="TreeGrafter"/>
</dbReference>